<keyword evidence="1" id="KW-0732">Signal</keyword>
<evidence type="ECO:0008006" key="4">
    <source>
        <dbReference type="Google" id="ProtNLM"/>
    </source>
</evidence>
<name>C7LQR8_DESBD</name>
<evidence type="ECO:0000256" key="1">
    <source>
        <dbReference type="SAM" id="SignalP"/>
    </source>
</evidence>
<reference evidence="2 3" key="1">
    <citation type="journal article" date="2009" name="Stand. Genomic Sci.">
        <title>Complete genome sequence of Desulfomicrobium baculatum type strain (X).</title>
        <authorList>
            <person name="Copeland A."/>
            <person name="Spring S."/>
            <person name="Goker M."/>
            <person name="Schneider S."/>
            <person name="Lapidus A."/>
            <person name="Del Rio T.G."/>
            <person name="Tice H."/>
            <person name="Cheng J.F."/>
            <person name="Chen F."/>
            <person name="Nolan M."/>
            <person name="Bruce D."/>
            <person name="Goodwin L."/>
            <person name="Pitluck S."/>
            <person name="Ivanova N."/>
            <person name="Mavrommatis K."/>
            <person name="Ovchinnikova G."/>
            <person name="Pati A."/>
            <person name="Chen A."/>
            <person name="Palaniappan K."/>
            <person name="Land M."/>
            <person name="Hauser L."/>
            <person name="Chang Y.J."/>
            <person name="Jeffries C.C."/>
            <person name="Meincke L."/>
            <person name="Sims D."/>
            <person name="Brettin T."/>
            <person name="Detter J.C."/>
            <person name="Han C."/>
            <person name="Chain P."/>
            <person name="Bristow J."/>
            <person name="Eisen J.A."/>
            <person name="Markowitz V."/>
            <person name="Hugenholtz P."/>
            <person name="Kyrpides N.C."/>
            <person name="Klenk H.P."/>
            <person name="Lucas S."/>
        </authorList>
    </citation>
    <scope>NUCLEOTIDE SEQUENCE [LARGE SCALE GENOMIC DNA]</scope>
    <source>
        <strain evidence="3">DSM 4028 / VKM B-1378 / X</strain>
    </source>
</reference>
<evidence type="ECO:0000313" key="2">
    <source>
        <dbReference type="EMBL" id="ACU89147.1"/>
    </source>
</evidence>
<dbReference type="AlphaFoldDB" id="C7LQR8"/>
<keyword evidence="3" id="KW-1185">Reference proteome</keyword>
<sequence>MEIKSKFKSSLLMLCIFLCIGSVAHAETELKVLGTSPFSQYELKSVDDLRQMVESLRSDLKNGFERVGAADLFEGFLTQVNQGNVDTIEVQPGQKMQWMIFRNARAVKVITDLVWAGDEPFTAYQLDVDKSGTRYSFIIPVICGNVALAQASTVPASAAAPMPVAAPQETATPVSPPAVVEPDKGHFVADIGVMYMDEPVTYLPVRVGYDYWFCDYFSLLGLVGYAPVIHGKGGIDDGAIMADLLGVFRYGRMFLGAGAGYWHSDLSEHVDGIAELGYIIFGEPAEQNVSLFVEGRSAFDEFDHLEKGRIGAGVRFQF</sequence>
<gene>
    <name evidence="2" type="ordered locus">Dbac_1034</name>
</gene>
<proteinExistence type="predicted"/>
<dbReference type="EMBL" id="CP001629">
    <property type="protein sequence ID" value="ACU89147.1"/>
    <property type="molecule type" value="Genomic_DNA"/>
</dbReference>
<dbReference type="HOGENOM" id="CLU_873534_0_0_7"/>
<dbReference type="RefSeq" id="WP_015773245.1">
    <property type="nucleotide sequence ID" value="NC_013173.1"/>
</dbReference>
<dbReference type="Proteomes" id="UP000002216">
    <property type="component" value="Chromosome"/>
</dbReference>
<accession>C7LQR8</accession>
<feature type="chain" id="PRO_5002978748" description="Outer membrane protein beta-barrel domain-containing protein" evidence="1">
    <location>
        <begin position="27"/>
        <end position="318"/>
    </location>
</feature>
<dbReference type="OrthoDB" id="5429821at2"/>
<organism evidence="2 3">
    <name type="scientific">Desulfomicrobium baculatum (strain DSM 4028 / VKM B-1378 / X)</name>
    <name type="common">Desulfovibrio baculatus</name>
    <dbReference type="NCBI Taxonomy" id="525897"/>
    <lineage>
        <taxon>Bacteria</taxon>
        <taxon>Pseudomonadati</taxon>
        <taxon>Thermodesulfobacteriota</taxon>
        <taxon>Desulfovibrionia</taxon>
        <taxon>Desulfovibrionales</taxon>
        <taxon>Desulfomicrobiaceae</taxon>
        <taxon>Desulfomicrobium</taxon>
    </lineage>
</organism>
<dbReference type="eggNOG" id="ENOG50334QN">
    <property type="taxonomic scope" value="Bacteria"/>
</dbReference>
<protein>
    <recommendedName>
        <fullName evidence="4">Outer membrane protein beta-barrel domain-containing protein</fullName>
    </recommendedName>
</protein>
<dbReference type="KEGG" id="dba:Dbac_1034"/>
<feature type="signal peptide" evidence="1">
    <location>
        <begin position="1"/>
        <end position="26"/>
    </location>
</feature>
<evidence type="ECO:0000313" key="3">
    <source>
        <dbReference type="Proteomes" id="UP000002216"/>
    </source>
</evidence>